<dbReference type="CDD" id="cd00408">
    <property type="entry name" value="DHDPS-like"/>
    <property type="match status" value="1"/>
</dbReference>
<dbReference type="Gene3D" id="3.20.20.70">
    <property type="entry name" value="Aldolase class I"/>
    <property type="match status" value="1"/>
</dbReference>
<organism evidence="4 5">
    <name type="scientific">Penicillium brevicompactum</name>
    <dbReference type="NCBI Taxonomy" id="5074"/>
    <lineage>
        <taxon>Eukaryota</taxon>
        <taxon>Fungi</taxon>
        <taxon>Dikarya</taxon>
        <taxon>Ascomycota</taxon>
        <taxon>Pezizomycotina</taxon>
        <taxon>Eurotiomycetes</taxon>
        <taxon>Eurotiomycetidae</taxon>
        <taxon>Eurotiales</taxon>
        <taxon>Aspergillaceae</taxon>
        <taxon>Penicillium</taxon>
    </lineage>
</organism>
<dbReference type="Proteomes" id="UP001147695">
    <property type="component" value="Unassembled WGS sequence"/>
</dbReference>
<sequence length="326" mass="34806">MTSNIASKSSPIPPGIYCPVISLYKPTARQEVDYDASYKFFSYLIRGGVDGLVLAGTTAEAVLLSSEERKELVKVARQAAVDLGRPKFPIVAGISGQSTNESISLAEDAFSAGASFGLLLPPSYWAKAVTKDVILGFYRDVADSTPLPIVIYSFPAMCNGIDMNSDTMSELAQHPNIVGVKLTCGNAGKVTRLTEEYSHDQFAVYAGSSDWLIPCLAGGGGGCVTGIANVFPKCVAQLYKLWNEGKTQEARELQGLVAQAEKACKEGIAPTKFGAAHFAGPGAGITEAKAFWPRKPYVPCGEEKSSWVIKVMQHLENLEQSLPDAV</sequence>
<feature type="binding site" evidence="3">
    <location>
        <position position="224"/>
    </location>
    <ligand>
        <name>pyruvate</name>
        <dbReference type="ChEBI" id="CHEBI:15361"/>
    </ligand>
</feature>
<protein>
    <recommendedName>
        <fullName evidence="6">Dihydrodipicolinate synthase</fullName>
    </recommendedName>
</protein>
<feature type="active site" description="Schiff-base intermediate with substrate" evidence="2">
    <location>
        <position position="181"/>
    </location>
</feature>
<dbReference type="PRINTS" id="PR00146">
    <property type="entry name" value="DHPICSNTHASE"/>
</dbReference>
<dbReference type="SMART" id="SM01130">
    <property type="entry name" value="DHDPS"/>
    <property type="match status" value="1"/>
</dbReference>
<reference evidence="4" key="2">
    <citation type="journal article" date="2023" name="IMA Fungus">
        <title>Comparative genomic study of the Penicillium genus elucidates a diverse pangenome and 15 lateral gene transfer events.</title>
        <authorList>
            <person name="Petersen C."/>
            <person name="Sorensen T."/>
            <person name="Nielsen M.R."/>
            <person name="Sondergaard T.E."/>
            <person name="Sorensen J.L."/>
            <person name="Fitzpatrick D.A."/>
            <person name="Frisvad J.C."/>
            <person name="Nielsen K.L."/>
        </authorList>
    </citation>
    <scope>NUCLEOTIDE SEQUENCE</scope>
    <source>
        <strain evidence="4">IBT 35673</strain>
    </source>
</reference>
<keyword evidence="1" id="KW-0456">Lyase</keyword>
<feature type="binding site" evidence="3">
    <location>
        <position position="58"/>
    </location>
    <ligand>
        <name>pyruvate</name>
        <dbReference type="ChEBI" id="CHEBI:15361"/>
    </ligand>
</feature>
<dbReference type="InterPro" id="IPR013785">
    <property type="entry name" value="Aldolase_TIM"/>
</dbReference>
<dbReference type="PANTHER" id="PTHR12128">
    <property type="entry name" value="DIHYDRODIPICOLINATE SYNTHASE"/>
    <property type="match status" value="1"/>
</dbReference>
<dbReference type="GO" id="GO:0008840">
    <property type="term" value="F:4-hydroxy-tetrahydrodipicolinate synthase activity"/>
    <property type="evidence" value="ECO:0007669"/>
    <property type="project" value="TreeGrafter"/>
</dbReference>
<evidence type="ECO:0000313" key="4">
    <source>
        <dbReference type="EMBL" id="KAJ5352005.1"/>
    </source>
</evidence>
<evidence type="ECO:0000256" key="3">
    <source>
        <dbReference type="PIRSR" id="PIRSR001365-2"/>
    </source>
</evidence>
<comment type="caution">
    <text evidence="4">The sequence shown here is derived from an EMBL/GenBank/DDBJ whole genome shotgun (WGS) entry which is preliminary data.</text>
</comment>
<proteinExistence type="inferred from homology"/>
<feature type="active site" description="Proton donor/acceptor" evidence="2">
    <location>
        <position position="152"/>
    </location>
</feature>
<name>A0A9W9R329_PENBR</name>
<dbReference type="Pfam" id="PF00701">
    <property type="entry name" value="DHDPS"/>
    <property type="match status" value="1"/>
</dbReference>
<dbReference type="AlphaFoldDB" id="A0A9W9R329"/>
<evidence type="ECO:0000256" key="1">
    <source>
        <dbReference type="PIRNR" id="PIRNR001365"/>
    </source>
</evidence>
<evidence type="ECO:0008006" key="6">
    <source>
        <dbReference type="Google" id="ProtNLM"/>
    </source>
</evidence>
<accession>A0A9W9R329</accession>
<dbReference type="PIRSF" id="PIRSF001365">
    <property type="entry name" value="DHDPS"/>
    <property type="match status" value="1"/>
</dbReference>
<comment type="similarity">
    <text evidence="1">Belongs to the DapA family.</text>
</comment>
<dbReference type="EMBL" id="JAPZBQ010000001">
    <property type="protein sequence ID" value="KAJ5352005.1"/>
    <property type="molecule type" value="Genomic_DNA"/>
</dbReference>
<reference evidence="4" key="1">
    <citation type="submission" date="2022-12" db="EMBL/GenBank/DDBJ databases">
        <authorList>
            <person name="Petersen C."/>
        </authorList>
    </citation>
    <scope>NUCLEOTIDE SEQUENCE</scope>
    <source>
        <strain evidence="4">IBT 35673</strain>
    </source>
</reference>
<dbReference type="PANTHER" id="PTHR12128:SF47">
    <property type="entry name" value="DIHYDRODIPICOLINATE SYNTHASE-RELATED"/>
    <property type="match status" value="1"/>
</dbReference>
<evidence type="ECO:0000256" key="2">
    <source>
        <dbReference type="PIRSR" id="PIRSR001365-1"/>
    </source>
</evidence>
<gene>
    <name evidence="4" type="ORF">N7452_000979</name>
</gene>
<evidence type="ECO:0000313" key="5">
    <source>
        <dbReference type="Proteomes" id="UP001147695"/>
    </source>
</evidence>
<dbReference type="InterPro" id="IPR002220">
    <property type="entry name" value="DapA-like"/>
</dbReference>
<dbReference type="SUPFAM" id="SSF51569">
    <property type="entry name" value="Aldolase"/>
    <property type="match status" value="1"/>
</dbReference>